<dbReference type="Proteomes" id="UP000276133">
    <property type="component" value="Unassembled WGS sequence"/>
</dbReference>
<protein>
    <submittedName>
        <fullName evidence="1">Uncharacterized protein</fullName>
    </submittedName>
</protein>
<dbReference type="EMBL" id="REGN01010492">
    <property type="protein sequence ID" value="RMZ98928.1"/>
    <property type="molecule type" value="Genomic_DNA"/>
</dbReference>
<accession>A0A3M7PIV6</accession>
<evidence type="ECO:0000313" key="1">
    <source>
        <dbReference type="EMBL" id="RMZ98928.1"/>
    </source>
</evidence>
<keyword evidence="2" id="KW-1185">Reference proteome</keyword>
<name>A0A3M7PIV6_BRAPC</name>
<organism evidence="1 2">
    <name type="scientific">Brachionus plicatilis</name>
    <name type="common">Marine rotifer</name>
    <name type="synonym">Brachionus muelleri</name>
    <dbReference type="NCBI Taxonomy" id="10195"/>
    <lineage>
        <taxon>Eukaryota</taxon>
        <taxon>Metazoa</taxon>
        <taxon>Spiralia</taxon>
        <taxon>Gnathifera</taxon>
        <taxon>Rotifera</taxon>
        <taxon>Eurotatoria</taxon>
        <taxon>Monogononta</taxon>
        <taxon>Pseudotrocha</taxon>
        <taxon>Ploima</taxon>
        <taxon>Brachionidae</taxon>
        <taxon>Brachionus</taxon>
    </lineage>
</organism>
<dbReference type="AlphaFoldDB" id="A0A3M7PIV6"/>
<gene>
    <name evidence="1" type="ORF">BpHYR1_053546</name>
</gene>
<sequence>MNSHYENKTYKTYEAVKPRKIAIVNIPDFLSLSKSRLLLQCRIASVLKASGNAYSKGLKYKLNDPLFSLNVPT</sequence>
<comment type="caution">
    <text evidence="1">The sequence shown here is derived from an EMBL/GenBank/DDBJ whole genome shotgun (WGS) entry which is preliminary data.</text>
</comment>
<evidence type="ECO:0000313" key="2">
    <source>
        <dbReference type="Proteomes" id="UP000276133"/>
    </source>
</evidence>
<reference evidence="1 2" key="1">
    <citation type="journal article" date="2018" name="Sci. Rep.">
        <title>Genomic signatures of local adaptation to the degree of environmental predictability in rotifers.</title>
        <authorList>
            <person name="Franch-Gras L."/>
            <person name="Hahn C."/>
            <person name="Garcia-Roger E.M."/>
            <person name="Carmona M.J."/>
            <person name="Serra M."/>
            <person name="Gomez A."/>
        </authorList>
    </citation>
    <scope>NUCLEOTIDE SEQUENCE [LARGE SCALE GENOMIC DNA]</scope>
    <source>
        <strain evidence="1">HYR1</strain>
    </source>
</reference>
<proteinExistence type="predicted"/>